<dbReference type="AlphaFoldDB" id="A0A9P6EAZ8"/>
<proteinExistence type="inferred from homology"/>
<keyword evidence="5" id="KW-0489">Methyltransferase</keyword>
<gene>
    <name evidence="10" type="ORF">CPB83DRAFT_795892</name>
</gene>
<evidence type="ECO:0000256" key="9">
    <source>
        <dbReference type="ARBA" id="ARBA00038126"/>
    </source>
</evidence>
<reference evidence="10" key="1">
    <citation type="submission" date="2020-11" db="EMBL/GenBank/DDBJ databases">
        <authorList>
            <consortium name="DOE Joint Genome Institute"/>
            <person name="Ahrendt S."/>
            <person name="Riley R."/>
            <person name="Andreopoulos W."/>
            <person name="Labutti K."/>
            <person name="Pangilinan J."/>
            <person name="Ruiz-Duenas F.J."/>
            <person name="Barrasa J.M."/>
            <person name="Sanchez-Garcia M."/>
            <person name="Camarero S."/>
            <person name="Miyauchi S."/>
            <person name="Serrano A."/>
            <person name="Linde D."/>
            <person name="Babiker R."/>
            <person name="Drula E."/>
            <person name="Ayuso-Fernandez I."/>
            <person name="Pacheco R."/>
            <person name="Padilla G."/>
            <person name="Ferreira P."/>
            <person name="Barriuso J."/>
            <person name="Kellner H."/>
            <person name="Castanera R."/>
            <person name="Alfaro M."/>
            <person name="Ramirez L."/>
            <person name="Pisabarro A.G."/>
            <person name="Kuo A."/>
            <person name="Tritt A."/>
            <person name="Lipzen A."/>
            <person name="He G."/>
            <person name="Yan M."/>
            <person name="Ng V."/>
            <person name="Cullen D."/>
            <person name="Martin F."/>
            <person name="Rosso M.-N."/>
            <person name="Henrissat B."/>
            <person name="Hibbett D."/>
            <person name="Martinez A.T."/>
            <person name="Grigoriev I.V."/>
        </authorList>
    </citation>
    <scope>NUCLEOTIDE SEQUENCE</scope>
    <source>
        <strain evidence="10">CBS 506.95</strain>
    </source>
</reference>
<evidence type="ECO:0000313" key="11">
    <source>
        <dbReference type="Proteomes" id="UP000807306"/>
    </source>
</evidence>
<dbReference type="GO" id="GO:0005737">
    <property type="term" value="C:cytoplasm"/>
    <property type="evidence" value="ECO:0007669"/>
    <property type="project" value="UniProtKB-SubCell"/>
</dbReference>
<dbReference type="Proteomes" id="UP000807306">
    <property type="component" value="Unassembled WGS sequence"/>
</dbReference>
<keyword evidence="7" id="KW-0949">S-adenosyl-L-methionine</keyword>
<sequence length="402" mass="44220">MFKFDFDIQDVEDGIDEAFNITRNKTEENKNESLQALQLPKPESFAELPIADLLDALPSLISYSPLSVPVSSPRKSVTLLRRDLFDARFQLISEGAGDAVEAEDVLNSSTKKTALGFLENPSDLVPGVYEGGLKTWECSLDLVEYLDNVQYQSNYSFAGKKILELGCGTGIPSAFIVHELFSSQSIISDHQDCPQTVIHLQDYNASVIQLVTLPNLLLAWYASSESTDFRNTLEGDIPSTTESGELPITPELKSTFLEALDKLRISIRFFSGSWNSFDPSSIIPSTSNSKQPHYNLLLTSETIYRLDSLPTLVALMQKSCVGSVTPNCELEDSTLKLQINDSSNVAPSRQSMCMIAAKVLYFGVGGGIPDFLKAVKKVGGQVETVLEKKVGVGRQILSVQWR</sequence>
<keyword evidence="4" id="KW-0963">Cytoplasm</keyword>
<name>A0A9P6EAZ8_9AGAR</name>
<comment type="subcellular location">
    <subcellularLocation>
        <location evidence="2">Cytoplasm</location>
    </subcellularLocation>
    <subcellularLocation>
        <location evidence="1">Nucleus</location>
    </subcellularLocation>
</comment>
<accession>A0A9P6EAZ8</accession>
<dbReference type="GO" id="GO:0018064">
    <property type="term" value="F:protein-L-histidine N-tele-methyltransferase activity"/>
    <property type="evidence" value="ECO:0007669"/>
    <property type="project" value="UniProtKB-EC"/>
</dbReference>
<evidence type="ECO:0000256" key="2">
    <source>
        <dbReference type="ARBA" id="ARBA00004496"/>
    </source>
</evidence>
<dbReference type="EC" id="2.1.1.85" evidence="3"/>
<evidence type="ECO:0000256" key="6">
    <source>
        <dbReference type="ARBA" id="ARBA00022679"/>
    </source>
</evidence>
<keyword evidence="8" id="KW-0539">Nucleus</keyword>
<dbReference type="PANTHER" id="PTHR14614">
    <property type="entry name" value="HEPATOCELLULAR CARCINOMA-ASSOCIATED ANTIGEN"/>
    <property type="match status" value="1"/>
</dbReference>
<evidence type="ECO:0000256" key="3">
    <source>
        <dbReference type="ARBA" id="ARBA00012533"/>
    </source>
</evidence>
<evidence type="ECO:0000256" key="4">
    <source>
        <dbReference type="ARBA" id="ARBA00022490"/>
    </source>
</evidence>
<evidence type="ECO:0000256" key="5">
    <source>
        <dbReference type="ARBA" id="ARBA00022603"/>
    </source>
</evidence>
<keyword evidence="6" id="KW-0808">Transferase</keyword>
<dbReference type="PANTHER" id="PTHR14614:SF39">
    <property type="entry name" value="HISTIDINE PROTEIN METHYLTRANSFERASE 1 HOMOLOG"/>
    <property type="match status" value="1"/>
</dbReference>
<comment type="caution">
    <text evidence="10">The sequence shown here is derived from an EMBL/GenBank/DDBJ whole genome shotgun (WGS) entry which is preliminary data.</text>
</comment>
<dbReference type="Gene3D" id="3.40.50.150">
    <property type="entry name" value="Vaccinia Virus protein VP39"/>
    <property type="match status" value="1"/>
</dbReference>
<evidence type="ECO:0000256" key="1">
    <source>
        <dbReference type="ARBA" id="ARBA00004123"/>
    </source>
</evidence>
<dbReference type="GO" id="GO:0005634">
    <property type="term" value="C:nucleus"/>
    <property type="evidence" value="ECO:0007669"/>
    <property type="project" value="UniProtKB-SubCell"/>
</dbReference>
<evidence type="ECO:0000256" key="7">
    <source>
        <dbReference type="ARBA" id="ARBA00022691"/>
    </source>
</evidence>
<organism evidence="10 11">
    <name type="scientific">Crepidotus variabilis</name>
    <dbReference type="NCBI Taxonomy" id="179855"/>
    <lineage>
        <taxon>Eukaryota</taxon>
        <taxon>Fungi</taxon>
        <taxon>Dikarya</taxon>
        <taxon>Basidiomycota</taxon>
        <taxon>Agaricomycotina</taxon>
        <taxon>Agaricomycetes</taxon>
        <taxon>Agaricomycetidae</taxon>
        <taxon>Agaricales</taxon>
        <taxon>Agaricineae</taxon>
        <taxon>Crepidotaceae</taxon>
        <taxon>Crepidotus</taxon>
    </lineage>
</organism>
<keyword evidence="11" id="KW-1185">Reference proteome</keyword>
<comment type="similarity">
    <text evidence="9">Belongs to the methyltransferase superfamily. METTL18 family.</text>
</comment>
<dbReference type="EMBL" id="MU157880">
    <property type="protein sequence ID" value="KAF9525757.1"/>
    <property type="molecule type" value="Genomic_DNA"/>
</dbReference>
<dbReference type="InterPro" id="IPR019410">
    <property type="entry name" value="Methyltransf_16"/>
</dbReference>
<protein>
    <recommendedName>
        <fullName evidence="3">protein-histidine N-methyltransferase</fullName>
        <ecNumber evidence="3">2.1.1.85</ecNumber>
    </recommendedName>
</protein>
<evidence type="ECO:0000313" key="10">
    <source>
        <dbReference type="EMBL" id="KAF9525757.1"/>
    </source>
</evidence>
<evidence type="ECO:0000256" key="8">
    <source>
        <dbReference type="ARBA" id="ARBA00023242"/>
    </source>
</evidence>
<dbReference type="OrthoDB" id="1723750at2759"/>
<dbReference type="GO" id="GO:0032259">
    <property type="term" value="P:methylation"/>
    <property type="evidence" value="ECO:0007669"/>
    <property type="project" value="UniProtKB-KW"/>
</dbReference>
<dbReference type="InterPro" id="IPR029063">
    <property type="entry name" value="SAM-dependent_MTases_sf"/>
</dbReference>